<dbReference type="AlphaFoldDB" id="A0A8H6S7Q6"/>
<comment type="caution">
    <text evidence="2">The sequence shown here is derived from an EMBL/GenBank/DDBJ whole genome shotgun (WGS) entry which is preliminary data.</text>
</comment>
<evidence type="ECO:0000313" key="2">
    <source>
        <dbReference type="EMBL" id="KAF7294575.1"/>
    </source>
</evidence>
<evidence type="ECO:0000256" key="1">
    <source>
        <dbReference type="SAM" id="MobiDB-lite"/>
    </source>
</evidence>
<dbReference type="OrthoDB" id="10623934at2759"/>
<dbReference type="EMBL" id="JACAZF010000009">
    <property type="protein sequence ID" value="KAF7294575.1"/>
    <property type="molecule type" value="Genomic_DNA"/>
</dbReference>
<reference evidence="2" key="1">
    <citation type="submission" date="2020-05" db="EMBL/GenBank/DDBJ databases">
        <title>Mycena genomes resolve the evolution of fungal bioluminescence.</title>
        <authorList>
            <person name="Tsai I.J."/>
        </authorList>
    </citation>
    <scope>NUCLEOTIDE SEQUENCE</scope>
    <source>
        <strain evidence="2">171206Taipei</strain>
    </source>
</reference>
<feature type="region of interest" description="Disordered" evidence="1">
    <location>
        <begin position="33"/>
        <end position="62"/>
    </location>
</feature>
<dbReference type="RefSeq" id="XP_037215938.1">
    <property type="nucleotide sequence ID" value="XM_037366544.1"/>
</dbReference>
<organism evidence="2 3">
    <name type="scientific">Mycena indigotica</name>
    <dbReference type="NCBI Taxonomy" id="2126181"/>
    <lineage>
        <taxon>Eukaryota</taxon>
        <taxon>Fungi</taxon>
        <taxon>Dikarya</taxon>
        <taxon>Basidiomycota</taxon>
        <taxon>Agaricomycotina</taxon>
        <taxon>Agaricomycetes</taxon>
        <taxon>Agaricomycetidae</taxon>
        <taxon>Agaricales</taxon>
        <taxon>Marasmiineae</taxon>
        <taxon>Mycenaceae</taxon>
        <taxon>Mycena</taxon>
    </lineage>
</organism>
<name>A0A8H6S7Q6_9AGAR</name>
<dbReference type="Proteomes" id="UP000636479">
    <property type="component" value="Unassembled WGS sequence"/>
</dbReference>
<dbReference type="GeneID" id="59349060"/>
<accession>A0A8H6S7Q6</accession>
<evidence type="ECO:0000313" key="3">
    <source>
        <dbReference type="Proteomes" id="UP000636479"/>
    </source>
</evidence>
<keyword evidence="3" id="KW-1185">Reference proteome</keyword>
<protein>
    <submittedName>
        <fullName evidence="2">Uncharacterized protein</fullName>
    </submittedName>
</protein>
<feature type="region of interest" description="Disordered" evidence="1">
    <location>
        <begin position="95"/>
        <end position="114"/>
    </location>
</feature>
<proteinExistence type="predicted"/>
<sequence>MKKFLQLTKQDDDPSFMLPHGCIISPLVLPRSNQTATRSFSTTTDIEQSSPTRSSTALNSKPSFRRQSAFTVEPRLPSLSLALAAALSPTLQPLSAPHPANRGITGMPSPPASADKKQLRKLHAKAAKLQPKLTPLLRERDVIITSVNEMHRKSASKLAMLKMMKKRDHEFNAGYAAALKMHKARLEKARQRLRGVATEDQYRRFMEKFQLKEERPLSLPTFPVLEIPDWS</sequence>
<gene>
    <name evidence="2" type="ORF">MIND_00994000</name>
</gene>